<reference evidence="1" key="1">
    <citation type="submission" date="2021-02" db="EMBL/GenBank/DDBJ databases">
        <authorList>
            <person name="Nowell W R."/>
        </authorList>
    </citation>
    <scope>NUCLEOTIDE SEQUENCE</scope>
</reference>
<keyword evidence="2" id="KW-1185">Reference proteome</keyword>
<accession>A0A814BB40</accession>
<proteinExistence type="predicted"/>
<evidence type="ECO:0000313" key="1">
    <source>
        <dbReference type="EMBL" id="CAF0924302.1"/>
    </source>
</evidence>
<protein>
    <submittedName>
        <fullName evidence="1">Uncharacterized protein</fullName>
    </submittedName>
</protein>
<sequence>MPGDFPTGMSNVTARHFQRVSRDIHEYNKANYRTEELQTASNIQQYYHDANVPVMGSTSLTSLIERMLVDIGINLQLL</sequence>
<organism evidence="1 2">
    <name type="scientific">Adineta ricciae</name>
    <name type="common">Rotifer</name>
    <dbReference type="NCBI Taxonomy" id="249248"/>
    <lineage>
        <taxon>Eukaryota</taxon>
        <taxon>Metazoa</taxon>
        <taxon>Spiralia</taxon>
        <taxon>Gnathifera</taxon>
        <taxon>Rotifera</taxon>
        <taxon>Eurotatoria</taxon>
        <taxon>Bdelloidea</taxon>
        <taxon>Adinetida</taxon>
        <taxon>Adinetidae</taxon>
        <taxon>Adineta</taxon>
    </lineage>
</organism>
<name>A0A814BB40_ADIRI</name>
<evidence type="ECO:0000313" key="2">
    <source>
        <dbReference type="Proteomes" id="UP000663828"/>
    </source>
</evidence>
<gene>
    <name evidence="1" type="ORF">XAT740_LOCUS9214</name>
</gene>
<dbReference type="AlphaFoldDB" id="A0A814BB40"/>
<dbReference type="Proteomes" id="UP000663828">
    <property type="component" value="Unassembled WGS sequence"/>
</dbReference>
<comment type="caution">
    <text evidence="1">The sequence shown here is derived from an EMBL/GenBank/DDBJ whole genome shotgun (WGS) entry which is preliminary data.</text>
</comment>
<dbReference type="EMBL" id="CAJNOR010000471">
    <property type="protein sequence ID" value="CAF0924302.1"/>
    <property type="molecule type" value="Genomic_DNA"/>
</dbReference>